<protein>
    <submittedName>
        <fullName evidence="1">4237_t:CDS:1</fullName>
    </submittedName>
</protein>
<name>A0A9N8Z253_9GLOM</name>
<dbReference type="EMBL" id="CAJVPV010000657">
    <property type="protein sequence ID" value="CAG8468135.1"/>
    <property type="molecule type" value="Genomic_DNA"/>
</dbReference>
<comment type="caution">
    <text evidence="1">The sequence shown here is derived from an EMBL/GenBank/DDBJ whole genome shotgun (WGS) entry which is preliminary data.</text>
</comment>
<evidence type="ECO:0000313" key="2">
    <source>
        <dbReference type="Proteomes" id="UP000789342"/>
    </source>
</evidence>
<gene>
    <name evidence="1" type="ORF">AMORRO_LOCUS1727</name>
</gene>
<sequence length="91" mass="10445">MALAKSLLRVVKIEEQNILINKERFRTSPKNDVPRVERALHIQPFLGNTQDKRLKFKDSLQPGKMEVVWCVMNRPIHRSICCTLVALGGGY</sequence>
<reference evidence="1" key="1">
    <citation type="submission" date="2021-06" db="EMBL/GenBank/DDBJ databases">
        <authorList>
            <person name="Kallberg Y."/>
            <person name="Tangrot J."/>
            <person name="Rosling A."/>
        </authorList>
    </citation>
    <scope>NUCLEOTIDE SEQUENCE</scope>
    <source>
        <strain evidence="1">CL551</strain>
    </source>
</reference>
<dbReference type="Proteomes" id="UP000789342">
    <property type="component" value="Unassembled WGS sequence"/>
</dbReference>
<organism evidence="1 2">
    <name type="scientific">Acaulospora morrowiae</name>
    <dbReference type="NCBI Taxonomy" id="94023"/>
    <lineage>
        <taxon>Eukaryota</taxon>
        <taxon>Fungi</taxon>
        <taxon>Fungi incertae sedis</taxon>
        <taxon>Mucoromycota</taxon>
        <taxon>Glomeromycotina</taxon>
        <taxon>Glomeromycetes</taxon>
        <taxon>Diversisporales</taxon>
        <taxon>Acaulosporaceae</taxon>
        <taxon>Acaulospora</taxon>
    </lineage>
</organism>
<accession>A0A9N8Z253</accession>
<keyword evidence="2" id="KW-1185">Reference proteome</keyword>
<dbReference type="AlphaFoldDB" id="A0A9N8Z253"/>
<evidence type="ECO:0000313" key="1">
    <source>
        <dbReference type="EMBL" id="CAG8468135.1"/>
    </source>
</evidence>
<proteinExistence type="predicted"/>